<accession>A0A0G0QLA3</accession>
<comment type="caution">
    <text evidence="1">The sequence shown here is derived from an EMBL/GenBank/DDBJ whole genome shotgun (WGS) entry which is preliminary data.</text>
</comment>
<evidence type="ECO:0000313" key="1">
    <source>
        <dbReference type="EMBL" id="KKR41199.1"/>
    </source>
</evidence>
<dbReference type="Proteomes" id="UP000034072">
    <property type="component" value="Unassembled WGS sequence"/>
</dbReference>
<name>A0A0G0QLA3_9BACT</name>
<sequence length="145" mass="17626">MNLLSKLSIGLIRRESMVLIGISDSGKTKFVKEELIPELEKKGKKVAYFKDADNIREQEADVYIFDEVETFSDREYLEEKYPEEKPYYTDDYERKVKNWFWEYKKYDSACLYIITRKTKEDVEYLSDHFKFADWDSRRLEVFTFE</sequence>
<dbReference type="InterPro" id="IPR027417">
    <property type="entry name" value="P-loop_NTPase"/>
</dbReference>
<dbReference type="Gene3D" id="3.40.50.300">
    <property type="entry name" value="P-loop containing nucleotide triphosphate hydrolases"/>
    <property type="match status" value="1"/>
</dbReference>
<dbReference type="AlphaFoldDB" id="A0A0G0QLA3"/>
<gene>
    <name evidence="1" type="ORF">UT75_C0001G0103</name>
</gene>
<protein>
    <submittedName>
        <fullName evidence="1">Uncharacterized protein</fullName>
    </submittedName>
</protein>
<evidence type="ECO:0000313" key="2">
    <source>
        <dbReference type="Proteomes" id="UP000034072"/>
    </source>
</evidence>
<dbReference type="EMBL" id="LBXZ01000001">
    <property type="protein sequence ID" value="KKR41199.1"/>
    <property type="molecule type" value="Genomic_DNA"/>
</dbReference>
<proteinExistence type="predicted"/>
<reference evidence="1 2" key="1">
    <citation type="journal article" date="2015" name="Nature">
        <title>rRNA introns, odd ribosomes, and small enigmatic genomes across a large radiation of phyla.</title>
        <authorList>
            <person name="Brown C.T."/>
            <person name="Hug L.A."/>
            <person name="Thomas B.C."/>
            <person name="Sharon I."/>
            <person name="Castelle C.J."/>
            <person name="Singh A."/>
            <person name="Wilkins M.J."/>
            <person name="Williams K.H."/>
            <person name="Banfield J.F."/>
        </authorList>
    </citation>
    <scope>NUCLEOTIDE SEQUENCE [LARGE SCALE GENOMIC DNA]</scope>
</reference>
<organism evidence="1 2">
    <name type="scientific">Candidatus Yanofskybacteria bacterium GW2011_GWE2_40_11</name>
    <dbReference type="NCBI Taxonomy" id="1619033"/>
    <lineage>
        <taxon>Bacteria</taxon>
        <taxon>Candidatus Yanofskyibacteriota</taxon>
    </lineage>
</organism>